<sequence>MSEKVTVTDTTDVAMMKINDIRTWISLHKRALKDSNMEEHWEDIQNDLGVLQDEFDLRNPLIASLKEMNVHLGSIENHLRLLVQIKEKEKEDGKAKT</sequence>
<accession>X1DXX4</accession>
<organism evidence="1">
    <name type="scientific">marine sediment metagenome</name>
    <dbReference type="NCBI Taxonomy" id="412755"/>
    <lineage>
        <taxon>unclassified sequences</taxon>
        <taxon>metagenomes</taxon>
        <taxon>ecological metagenomes</taxon>
    </lineage>
</organism>
<comment type="caution">
    <text evidence="1">The sequence shown here is derived from an EMBL/GenBank/DDBJ whole genome shotgun (WGS) entry which is preliminary data.</text>
</comment>
<proteinExistence type="predicted"/>
<dbReference type="EMBL" id="BART01033965">
    <property type="protein sequence ID" value="GAH13020.1"/>
    <property type="molecule type" value="Genomic_DNA"/>
</dbReference>
<reference evidence="1" key="1">
    <citation type="journal article" date="2014" name="Front. Microbiol.">
        <title>High frequency of phylogenetically diverse reductive dehalogenase-homologous genes in deep subseafloor sedimentary metagenomes.</title>
        <authorList>
            <person name="Kawai M."/>
            <person name="Futagami T."/>
            <person name="Toyoda A."/>
            <person name="Takaki Y."/>
            <person name="Nishi S."/>
            <person name="Hori S."/>
            <person name="Arai W."/>
            <person name="Tsubouchi T."/>
            <person name="Morono Y."/>
            <person name="Uchiyama I."/>
            <person name="Ito T."/>
            <person name="Fujiyama A."/>
            <person name="Inagaki F."/>
            <person name="Takami H."/>
        </authorList>
    </citation>
    <scope>NUCLEOTIDE SEQUENCE</scope>
    <source>
        <strain evidence="1">Expedition CK06-06</strain>
    </source>
</reference>
<name>X1DXX4_9ZZZZ</name>
<evidence type="ECO:0000313" key="1">
    <source>
        <dbReference type="EMBL" id="GAH13020.1"/>
    </source>
</evidence>
<gene>
    <name evidence="1" type="ORF">S01H4_58193</name>
</gene>
<protein>
    <submittedName>
        <fullName evidence="1">Uncharacterized protein</fullName>
    </submittedName>
</protein>
<dbReference type="AlphaFoldDB" id="X1DXX4"/>